<dbReference type="PANTHER" id="PTHR11380:SF5">
    <property type="entry name" value="TRANSCRIPTION INITIATION FACTOR TFIID SUBUNIT 13"/>
    <property type="match status" value="1"/>
</dbReference>
<reference evidence="8 9" key="1">
    <citation type="journal article" date="2009" name="Science">
        <title>Green evolution and dynamic adaptations revealed by genomes of the marine picoeukaryotes Micromonas.</title>
        <authorList>
            <person name="Worden A.Z."/>
            <person name="Lee J.H."/>
            <person name="Mock T."/>
            <person name="Rouze P."/>
            <person name="Simmons M.P."/>
            <person name="Aerts A.L."/>
            <person name="Allen A.E."/>
            <person name="Cuvelier M.L."/>
            <person name="Derelle E."/>
            <person name="Everett M.V."/>
            <person name="Foulon E."/>
            <person name="Grimwood J."/>
            <person name="Gundlach H."/>
            <person name="Henrissat B."/>
            <person name="Napoli C."/>
            <person name="McDonald S.M."/>
            <person name="Parker M.S."/>
            <person name="Rombauts S."/>
            <person name="Salamov A."/>
            <person name="Von Dassow P."/>
            <person name="Badger J.H."/>
            <person name="Coutinho P.M."/>
            <person name="Demir E."/>
            <person name="Dubchak I."/>
            <person name="Gentemann C."/>
            <person name="Eikrem W."/>
            <person name="Gready J.E."/>
            <person name="John U."/>
            <person name="Lanier W."/>
            <person name="Lindquist E.A."/>
            <person name="Lucas S."/>
            <person name="Mayer K.F."/>
            <person name="Moreau H."/>
            <person name="Not F."/>
            <person name="Otillar R."/>
            <person name="Panaud O."/>
            <person name="Pangilinan J."/>
            <person name="Paulsen I."/>
            <person name="Piegu B."/>
            <person name="Poliakov A."/>
            <person name="Robbens S."/>
            <person name="Schmutz J."/>
            <person name="Toulza E."/>
            <person name="Wyss T."/>
            <person name="Zelensky A."/>
            <person name="Zhou K."/>
            <person name="Armbrust E.V."/>
            <person name="Bhattacharya D."/>
            <person name="Goodenough U.W."/>
            <person name="Van de Peer Y."/>
            <person name="Grigoriev I.V."/>
        </authorList>
    </citation>
    <scope>NUCLEOTIDE SEQUENCE [LARGE SCALE GENOMIC DNA]</scope>
    <source>
        <strain evidence="8 9">CCMP1545</strain>
    </source>
</reference>
<dbReference type="Pfam" id="PF02269">
    <property type="entry name" value="TFIID-18kDa"/>
    <property type="match status" value="1"/>
</dbReference>
<evidence type="ECO:0000256" key="3">
    <source>
        <dbReference type="ARBA" id="ARBA00023163"/>
    </source>
</evidence>
<gene>
    <name evidence="8" type="ORF">MICPUCDRAFT_17928</name>
</gene>
<dbReference type="GeneID" id="9685008"/>
<evidence type="ECO:0000256" key="4">
    <source>
        <dbReference type="ARBA" id="ARBA00023242"/>
    </source>
</evidence>
<dbReference type="CDD" id="cd07978">
    <property type="entry name" value="HFD_TAF13"/>
    <property type="match status" value="1"/>
</dbReference>
<dbReference type="GO" id="GO:0006366">
    <property type="term" value="P:transcription by RNA polymerase II"/>
    <property type="evidence" value="ECO:0007669"/>
    <property type="project" value="InterPro"/>
</dbReference>
<dbReference type="RefSeq" id="XP_003059568.1">
    <property type="nucleotide sequence ID" value="XM_003059522.1"/>
</dbReference>
<proteinExistence type="inferred from homology"/>
<evidence type="ECO:0000313" key="9">
    <source>
        <dbReference type="Proteomes" id="UP000001876"/>
    </source>
</evidence>
<dbReference type="AlphaFoldDB" id="C1MUV9"/>
<dbReference type="OMA" id="CERAMNV"/>
<dbReference type="eggNOG" id="KOG3901">
    <property type="taxonomic scope" value="Eukaryota"/>
</dbReference>
<dbReference type="Gene3D" id="1.10.20.10">
    <property type="entry name" value="Histone, subunit A"/>
    <property type="match status" value="1"/>
</dbReference>
<keyword evidence="4" id="KW-0539">Nucleus</keyword>
<organism evidence="9">
    <name type="scientific">Micromonas pusilla (strain CCMP1545)</name>
    <name type="common">Picoplanktonic green alga</name>
    <dbReference type="NCBI Taxonomy" id="564608"/>
    <lineage>
        <taxon>Eukaryota</taxon>
        <taxon>Viridiplantae</taxon>
        <taxon>Chlorophyta</taxon>
        <taxon>Mamiellophyceae</taxon>
        <taxon>Mamiellales</taxon>
        <taxon>Mamiellaceae</taxon>
        <taxon>Micromonas</taxon>
    </lineage>
</organism>
<comment type="similarity">
    <text evidence="5">Belongs to the TAF13 family.</text>
</comment>
<dbReference type="SUPFAM" id="SSF47113">
    <property type="entry name" value="Histone-fold"/>
    <property type="match status" value="1"/>
</dbReference>
<dbReference type="GO" id="GO:0046982">
    <property type="term" value="F:protein heterodimerization activity"/>
    <property type="evidence" value="ECO:0007669"/>
    <property type="project" value="InterPro"/>
</dbReference>
<evidence type="ECO:0000256" key="6">
    <source>
        <dbReference type="ARBA" id="ARBA00040136"/>
    </source>
</evidence>
<evidence type="ECO:0000256" key="5">
    <source>
        <dbReference type="ARBA" id="ARBA00038392"/>
    </source>
</evidence>
<comment type="subcellular location">
    <subcellularLocation>
        <location evidence="1">Nucleus</location>
    </subcellularLocation>
</comment>
<dbReference type="EMBL" id="GG663740">
    <property type="protein sequence ID" value="EEH56700.1"/>
    <property type="molecule type" value="Genomic_DNA"/>
</dbReference>
<dbReference type="InterPro" id="IPR003195">
    <property type="entry name" value="TFIID_TAF13"/>
</dbReference>
<sequence length="115" mass="13422">KKGLLIKDIKYMMYGFGDVEEPLDESVDLVEDMLLEYLENFANRAMECAERRGSLKTEDLLYIIRHDEKKTARVNELLRINEEIKEARKNFELDEAANVAPPEKVKDADNEDDEQ</sequence>
<feature type="non-terminal residue" evidence="8">
    <location>
        <position position="1"/>
    </location>
</feature>
<evidence type="ECO:0000256" key="2">
    <source>
        <dbReference type="ARBA" id="ARBA00023015"/>
    </source>
</evidence>
<keyword evidence="3" id="KW-0804">Transcription</keyword>
<name>C1MUV9_MICPC</name>
<dbReference type="GO" id="GO:0005634">
    <property type="term" value="C:nucleus"/>
    <property type="evidence" value="ECO:0007669"/>
    <property type="project" value="UniProtKB-SubCell"/>
</dbReference>
<dbReference type="STRING" id="564608.C1MUV9"/>
<dbReference type="KEGG" id="mpp:MICPUCDRAFT_17928"/>
<evidence type="ECO:0000256" key="7">
    <source>
        <dbReference type="SAM" id="MobiDB-lite"/>
    </source>
</evidence>
<evidence type="ECO:0000313" key="8">
    <source>
        <dbReference type="EMBL" id="EEH56700.1"/>
    </source>
</evidence>
<protein>
    <recommendedName>
        <fullName evidence="6">Transcription initiation factor TFIID subunit 13</fullName>
    </recommendedName>
</protein>
<keyword evidence="2" id="KW-0805">Transcription regulation</keyword>
<dbReference type="InterPro" id="IPR009072">
    <property type="entry name" value="Histone-fold"/>
</dbReference>
<dbReference type="OrthoDB" id="10266074at2759"/>
<accession>C1MUV9</accession>
<dbReference type="PANTHER" id="PTHR11380">
    <property type="entry name" value="TRANSCRIPTION INITIATION FACTOR TFIID/SUPT3-RELATED"/>
    <property type="match status" value="1"/>
</dbReference>
<feature type="region of interest" description="Disordered" evidence="7">
    <location>
        <begin position="92"/>
        <end position="115"/>
    </location>
</feature>
<keyword evidence="9" id="KW-1185">Reference proteome</keyword>
<dbReference type="Proteomes" id="UP000001876">
    <property type="component" value="Unassembled WGS sequence"/>
</dbReference>
<evidence type="ECO:0000256" key="1">
    <source>
        <dbReference type="ARBA" id="ARBA00004123"/>
    </source>
</evidence>